<protein>
    <recommendedName>
        <fullName evidence="4">Right handed beta helix domain-containing protein</fullName>
    </recommendedName>
</protein>
<accession>A0A075G838</accession>
<evidence type="ECO:0008006" key="4">
    <source>
        <dbReference type="Google" id="ProtNLM"/>
    </source>
</evidence>
<evidence type="ECO:0000256" key="2">
    <source>
        <dbReference type="SAM" id="Phobius"/>
    </source>
</evidence>
<reference evidence="3" key="1">
    <citation type="journal article" date="2014" name="Genome Biol. Evol.">
        <title>Pangenome evidence for extensive interdomain horizontal transfer affecting lineage core and shell genes in uncultured planktonic thaumarchaeota and euryarchaeota.</title>
        <authorList>
            <person name="Deschamps P."/>
            <person name="Zivanovic Y."/>
            <person name="Moreira D."/>
            <person name="Rodriguez-Valera F."/>
            <person name="Lopez-Garcia P."/>
        </authorList>
    </citation>
    <scope>NUCLEOTIDE SEQUENCE</scope>
</reference>
<sequence>MTALVTLTPTVVASNETTSGTITGTEIWQGGHTLTGDVEIAPGAKLIIQPGTTVTFLNGTYLDVKGNLCAADTSCGASGMGSNSSKVTLRWGTPANESATGRCYKMLNPASGMPLWNADPSCFEGVLVRDTIDIAETRFNHVAVENAYGMPRYVADLGEIRWAAFILDGASPTLTEMSFSSINTSSVLVLDLASPTFNGGSFEVGSDEVIESLAGNAVQTYGAGSPSGPVRFLSPVFTGTENGCTSQDNGRHVLWAQKSFTNIDHGVVASGDYGYRFTDSAGVIHGNTVQTDCTGIDINGRRTISNTHYRVDVTSNSITTGDNSPLTVYDAAYAHVEGNVMSGAEEGSGIQVVSSSGAAGVVTEVRITNNIIGPITGYNGVWGVGYFDMIIDNNTFQEINREPIIVGEYHFQDSGWSVTGPAPARATINDNVFNNVSGTCSSDTVWDEEDFNCPAFHVFRASATIKRNIVTGVAGDAIRAIGALLDVQDNQFNVGGEGAKIVDHDHTYASLAFFSGNQWLGVSDIVYNITKSSVTVQSETIPQTTGGPNSSTPVQLVWDRGEAYEYNNWDNQVLLPPTTSIPPVDFPLSLQAVNNSTVFTFANMSGLSLQKIEIGASPSVWSVQVREAALVRIRATVGGIRVPGATILIEDAHGNDLYNMQTDTQGFAPWVALPSDFHLDIRGNGNNPDGFADDVGEDSCSDGIDNDGDLLYDLDDPDCNAGAGTRELSKYFVTAYKFGKGYHKSSFNLTGTYEDTLAMTNLKPTVVVTQSDGHSFIRNINFTGYAWDGNIGTGVFATAEQAQWEQQGAVQRIEVKTPDSSSWVDVRYAVDDSGTNGEVTRNNRPFKNWHFEYDMADQPEGDYTFDFRAYDGVDYSPIVTKTIKLNTNPPTINVASPVNGSMHNSGKVVFSGTASDAYNGALGSDIQEIHFRMSSPTWVTTTTSITRPLDSQGNPIGALSEWSWEWDFSVMPRIRETWTFVIWASDSGFCLEDIDTCDTVTLVLDIDNSNAAPVISLLAPYEDETISASHETVISGIARDTDGEVSRVEIRIRDPQDALRELPNAPPYVTVIESNGLWSTTWDTSNMIHDFHYLISARSFDGHSYSEWVEVEVIIHNPLDANNRAPVFNSTDWVGEVIIFCEEGSQDLGRCGDGGSVVLPPFFSDADGDLLDYDVYDDPEIIANSDLQHDELCADLISIDIYGKVTYDPVGMSFHTTDIDLWSCEGMKFMARDGSSNAYTMNVDFIVRAVSFSVERIDGINEINAGDTAIFTGQGRPGVEVVARSSNTGLRLNNTIVSEDGTWIMTIQSNKLESGVNDVAFEYGGDSTGQSLSVQVGATAQESALGWVLWAILALVVLAGLGGVFMFFFVEFEDEPEIGDIEAQETVEEDPYAWGKANQADAQAQVAAPAQPVAEPQPTYPGWKWDPETNQWIPE</sequence>
<name>A0A075G838_9EURY</name>
<feature type="compositionally biased region" description="Low complexity" evidence="1">
    <location>
        <begin position="1404"/>
        <end position="1417"/>
    </location>
</feature>
<evidence type="ECO:0000313" key="3">
    <source>
        <dbReference type="EMBL" id="AIF00181.1"/>
    </source>
</evidence>
<organism evidence="3">
    <name type="scientific">uncultured marine group II/III euryarchaeote KM3_12_E03</name>
    <dbReference type="NCBI Taxonomy" id="1457859"/>
    <lineage>
        <taxon>Archaea</taxon>
        <taxon>Methanobacteriati</taxon>
        <taxon>Methanobacteriota</taxon>
        <taxon>environmental samples</taxon>
    </lineage>
</organism>
<feature type="region of interest" description="Disordered" evidence="1">
    <location>
        <begin position="1404"/>
        <end position="1435"/>
    </location>
</feature>
<dbReference type="EMBL" id="KF900583">
    <property type="protein sequence ID" value="AIF00181.1"/>
    <property type="molecule type" value="Genomic_DNA"/>
</dbReference>
<dbReference type="InterPro" id="IPR011050">
    <property type="entry name" value="Pectin_lyase_fold/virulence"/>
</dbReference>
<keyword evidence="2" id="KW-1133">Transmembrane helix</keyword>
<feature type="transmembrane region" description="Helical" evidence="2">
    <location>
        <begin position="1347"/>
        <end position="1370"/>
    </location>
</feature>
<evidence type="ECO:0000256" key="1">
    <source>
        <dbReference type="SAM" id="MobiDB-lite"/>
    </source>
</evidence>
<keyword evidence="2" id="KW-0812">Transmembrane</keyword>
<dbReference type="SUPFAM" id="SSF51126">
    <property type="entry name" value="Pectin lyase-like"/>
    <property type="match status" value="1"/>
</dbReference>
<keyword evidence="2" id="KW-0472">Membrane</keyword>
<proteinExistence type="predicted"/>